<proteinExistence type="predicted"/>
<evidence type="ECO:0000256" key="1">
    <source>
        <dbReference type="SAM" id="Phobius"/>
    </source>
</evidence>
<dbReference type="Proteomes" id="UP000284416">
    <property type="component" value="Unassembled WGS sequence"/>
</dbReference>
<dbReference type="EMBL" id="QWEG01000001">
    <property type="protein sequence ID" value="RHW43394.1"/>
    <property type="molecule type" value="Genomic_DNA"/>
</dbReference>
<organism evidence="2 3">
    <name type="scientific">Neobacillus notoginsengisoli</name>
    <dbReference type="NCBI Taxonomy" id="1578198"/>
    <lineage>
        <taxon>Bacteria</taxon>
        <taxon>Bacillati</taxon>
        <taxon>Bacillota</taxon>
        <taxon>Bacilli</taxon>
        <taxon>Bacillales</taxon>
        <taxon>Bacillaceae</taxon>
        <taxon>Neobacillus</taxon>
    </lineage>
</organism>
<feature type="transmembrane region" description="Helical" evidence="1">
    <location>
        <begin position="55"/>
        <end position="77"/>
    </location>
</feature>
<dbReference type="RefSeq" id="WP_118919003.1">
    <property type="nucleotide sequence ID" value="NZ_QWEG01000001.1"/>
</dbReference>
<evidence type="ECO:0000313" key="3">
    <source>
        <dbReference type="Proteomes" id="UP000284416"/>
    </source>
</evidence>
<comment type="caution">
    <text evidence="2">The sequence shown here is derived from an EMBL/GenBank/DDBJ whole genome shotgun (WGS) entry which is preliminary data.</text>
</comment>
<dbReference type="AlphaFoldDB" id="A0A417Z060"/>
<protein>
    <submittedName>
        <fullName evidence="2">Uncharacterized protein</fullName>
    </submittedName>
</protein>
<keyword evidence="3" id="KW-1185">Reference proteome</keyword>
<dbReference type="OrthoDB" id="2936044at2"/>
<keyword evidence="1" id="KW-0472">Membrane</keyword>
<reference evidence="2 3" key="1">
    <citation type="journal article" date="2017" name="Int. J. Syst. Evol. Microbiol.">
        <title>Bacillus notoginsengisoli sp. nov., a novel bacterium isolated from the rhizosphere of Panax notoginseng.</title>
        <authorList>
            <person name="Zhang M.Y."/>
            <person name="Cheng J."/>
            <person name="Cai Y."/>
            <person name="Zhang T.Y."/>
            <person name="Wu Y.Y."/>
            <person name="Manikprabhu D."/>
            <person name="Li W.J."/>
            <person name="Zhang Y.X."/>
        </authorList>
    </citation>
    <scope>NUCLEOTIDE SEQUENCE [LARGE SCALE GENOMIC DNA]</scope>
    <source>
        <strain evidence="2 3">JCM 30743</strain>
    </source>
</reference>
<evidence type="ECO:0000313" key="2">
    <source>
        <dbReference type="EMBL" id="RHW43394.1"/>
    </source>
</evidence>
<keyword evidence="1" id="KW-0812">Transmembrane</keyword>
<keyword evidence="1" id="KW-1133">Transmembrane helix</keyword>
<accession>A0A417Z060</accession>
<feature type="transmembrane region" description="Helical" evidence="1">
    <location>
        <begin position="6"/>
        <end position="24"/>
    </location>
</feature>
<sequence length="79" mass="9048">MELVLLSIFMILAGIFPIWMSIFGKKEDVKQFGPSIPTDCGEFFMMIIYKIFPSIIRRIFLFLLGIGLIVGAIFIMLNK</sequence>
<name>A0A417Z060_9BACI</name>
<gene>
    <name evidence="2" type="ORF">D1B31_01660</name>
</gene>